<dbReference type="InterPro" id="IPR004358">
    <property type="entry name" value="Sig_transdc_His_kin-like_C"/>
</dbReference>
<keyword evidence="11 15" id="KW-1133">Transmembrane helix</keyword>
<dbReference type="InterPro" id="IPR036097">
    <property type="entry name" value="HisK_dim/P_sf"/>
</dbReference>
<keyword evidence="6" id="KW-0808">Transferase</keyword>
<dbReference type="PANTHER" id="PTHR43065:SF10">
    <property type="entry name" value="PEROXIDE STRESS-ACTIVATED HISTIDINE KINASE MAK3"/>
    <property type="match status" value="1"/>
</dbReference>
<evidence type="ECO:0000313" key="18">
    <source>
        <dbReference type="Proteomes" id="UP000182680"/>
    </source>
</evidence>
<dbReference type="SUPFAM" id="SSF103190">
    <property type="entry name" value="Sensory domain-like"/>
    <property type="match status" value="1"/>
</dbReference>
<dbReference type="PANTHER" id="PTHR43065">
    <property type="entry name" value="SENSOR HISTIDINE KINASE"/>
    <property type="match status" value="1"/>
</dbReference>
<organism evidence="17 18">
    <name type="scientific">Desulfovibrio desulfuricans</name>
    <dbReference type="NCBI Taxonomy" id="876"/>
    <lineage>
        <taxon>Bacteria</taxon>
        <taxon>Pseudomonadati</taxon>
        <taxon>Thermodesulfobacteriota</taxon>
        <taxon>Desulfovibrionia</taxon>
        <taxon>Desulfovibrionales</taxon>
        <taxon>Desulfovibrionaceae</taxon>
        <taxon>Desulfovibrio</taxon>
    </lineage>
</organism>
<keyword evidence="12" id="KW-0902">Two-component regulatory system</keyword>
<evidence type="ECO:0000256" key="7">
    <source>
        <dbReference type="ARBA" id="ARBA00022692"/>
    </source>
</evidence>
<keyword evidence="5" id="KW-0597">Phosphoprotein</keyword>
<dbReference type="SUPFAM" id="SSF47384">
    <property type="entry name" value="Homodimeric domain of signal transducing histidine kinase"/>
    <property type="match status" value="1"/>
</dbReference>
<dbReference type="EMBL" id="FPIW01000038">
    <property type="protein sequence ID" value="SFW58751.1"/>
    <property type="molecule type" value="Genomic_DNA"/>
</dbReference>
<evidence type="ECO:0000256" key="4">
    <source>
        <dbReference type="ARBA" id="ARBA00022475"/>
    </source>
</evidence>
<dbReference type="Proteomes" id="UP000182680">
    <property type="component" value="Unassembled WGS sequence"/>
</dbReference>
<dbReference type="InterPro" id="IPR005467">
    <property type="entry name" value="His_kinase_dom"/>
</dbReference>
<protein>
    <recommendedName>
        <fullName evidence="3">histidine kinase</fullName>
        <ecNumber evidence="3">2.7.13.3</ecNumber>
    </recommendedName>
</protein>
<feature type="coiled-coil region" evidence="13">
    <location>
        <begin position="258"/>
        <end position="285"/>
    </location>
</feature>
<dbReference type="SMART" id="SM00387">
    <property type="entry name" value="HATPase_c"/>
    <property type="match status" value="1"/>
</dbReference>
<evidence type="ECO:0000256" key="2">
    <source>
        <dbReference type="ARBA" id="ARBA00004651"/>
    </source>
</evidence>
<keyword evidence="10" id="KW-0067">ATP-binding</keyword>
<sequence>MASARCMMTLRAHDAISTGMTSAHNNPDGESRKEPPQGWGGLELYASMKGMRGVSRTPLGLLMGGAALVLALMISLLAYISIERSEAAMARLLAEKGSSLIIAFESILRSGMRSEAGVRLQVLLEEMAASPGIVFVSVTMPDGIIVAHSNRVRLGEILKVEDREMDETRMRDLNPGMLAQWGIMQMEGQRVFVVYRQFSPGMADMPRGYPVPIIFLGLEISPFEITRSQNRDYVAMLSSVTLLVGLACLLALYYAERARESRQQQRKAEVEVRRLEAEVRRKEKLAAVGNLAAGVAHEIRNPLSSIKGYATYFGQRFPEGSEDRAAANVMVSEVDRLNRVIMDLIGLSRPSDVCPRPGRLADVVEHVMRLIRQDAEKRGVEVECRVAPGVPLAMVDPERMGQALLNLCLNALDAMPEGGRLTFAVTWHKKGVCLMVRDTGVGIVPRQLPHVFDPYFTTKGQGTGLGLAMVHKIVEAHNGEISVTSRQAQSGAAGETIFRIWLPEAPPATPPFVERRKRKRL</sequence>
<evidence type="ECO:0000256" key="11">
    <source>
        <dbReference type="ARBA" id="ARBA00022989"/>
    </source>
</evidence>
<comment type="catalytic activity">
    <reaction evidence="1">
        <text>ATP + protein L-histidine = ADP + protein N-phospho-L-histidine.</text>
        <dbReference type="EC" id="2.7.13.3"/>
    </reaction>
</comment>
<dbReference type="InterPro" id="IPR036890">
    <property type="entry name" value="HATPase_C_sf"/>
</dbReference>
<dbReference type="Gene3D" id="3.30.565.10">
    <property type="entry name" value="Histidine kinase-like ATPase, C-terminal domain"/>
    <property type="match status" value="1"/>
</dbReference>
<name>A0AA94HTR1_DESDE</name>
<accession>A0AA94HTR1</accession>
<dbReference type="CDD" id="cd00082">
    <property type="entry name" value="HisKA"/>
    <property type="match status" value="1"/>
</dbReference>
<dbReference type="Pfam" id="PF02518">
    <property type="entry name" value="HATPase_c"/>
    <property type="match status" value="1"/>
</dbReference>
<dbReference type="NCBIfam" id="NF007688">
    <property type="entry name" value="PRK10364.1"/>
    <property type="match status" value="1"/>
</dbReference>
<keyword evidence="7 15" id="KW-0812">Transmembrane</keyword>
<dbReference type="EC" id="2.7.13.3" evidence="3"/>
<evidence type="ECO:0000256" key="12">
    <source>
        <dbReference type="ARBA" id="ARBA00023012"/>
    </source>
</evidence>
<keyword evidence="13" id="KW-0175">Coiled coil</keyword>
<evidence type="ECO:0000256" key="3">
    <source>
        <dbReference type="ARBA" id="ARBA00012438"/>
    </source>
</evidence>
<evidence type="ECO:0000256" key="9">
    <source>
        <dbReference type="ARBA" id="ARBA00022777"/>
    </source>
</evidence>
<dbReference type="InterPro" id="IPR003594">
    <property type="entry name" value="HATPase_dom"/>
</dbReference>
<evidence type="ECO:0000256" key="5">
    <source>
        <dbReference type="ARBA" id="ARBA00022553"/>
    </source>
</evidence>
<feature type="transmembrane region" description="Helical" evidence="15">
    <location>
        <begin position="233"/>
        <end position="255"/>
    </location>
</feature>
<evidence type="ECO:0000256" key="10">
    <source>
        <dbReference type="ARBA" id="ARBA00022840"/>
    </source>
</evidence>
<dbReference type="Pfam" id="PF00512">
    <property type="entry name" value="HisKA"/>
    <property type="match status" value="1"/>
</dbReference>
<keyword evidence="9 17" id="KW-0418">Kinase</keyword>
<proteinExistence type="predicted"/>
<dbReference type="InterPro" id="IPR003661">
    <property type="entry name" value="HisK_dim/P_dom"/>
</dbReference>
<dbReference type="SMART" id="SM00388">
    <property type="entry name" value="HisKA"/>
    <property type="match status" value="1"/>
</dbReference>
<keyword evidence="15" id="KW-0472">Membrane</keyword>
<evidence type="ECO:0000259" key="16">
    <source>
        <dbReference type="PROSITE" id="PS50109"/>
    </source>
</evidence>
<comment type="caution">
    <text evidence="17">The sequence shown here is derived from an EMBL/GenBank/DDBJ whole genome shotgun (WGS) entry which is preliminary data.</text>
</comment>
<feature type="region of interest" description="Disordered" evidence="14">
    <location>
        <begin position="19"/>
        <end position="38"/>
    </location>
</feature>
<evidence type="ECO:0000256" key="6">
    <source>
        <dbReference type="ARBA" id="ARBA00022679"/>
    </source>
</evidence>
<evidence type="ECO:0000256" key="14">
    <source>
        <dbReference type="SAM" id="MobiDB-lite"/>
    </source>
</evidence>
<dbReference type="Gene3D" id="1.10.287.130">
    <property type="match status" value="1"/>
</dbReference>
<feature type="transmembrane region" description="Helical" evidence="15">
    <location>
        <begin position="59"/>
        <end position="82"/>
    </location>
</feature>
<dbReference type="GO" id="GO:0000155">
    <property type="term" value="F:phosphorelay sensor kinase activity"/>
    <property type="evidence" value="ECO:0007669"/>
    <property type="project" value="InterPro"/>
</dbReference>
<evidence type="ECO:0000256" key="1">
    <source>
        <dbReference type="ARBA" id="ARBA00000085"/>
    </source>
</evidence>
<feature type="domain" description="Histidine kinase" evidence="16">
    <location>
        <begin position="294"/>
        <end position="506"/>
    </location>
</feature>
<keyword evidence="4" id="KW-1003">Cell membrane</keyword>
<evidence type="ECO:0000256" key="15">
    <source>
        <dbReference type="SAM" id="Phobius"/>
    </source>
</evidence>
<dbReference type="PRINTS" id="PR00344">
    <property type="entry name" value="BCTRLSENSOR"/>
</dbReference>
<keyword evidence="8" id="KW-0547">Nucleotide-binding</keyword>
<dbReference type="GO" id="GO:0005886">
    <property type="term" value="C:plasma membrane"/>
    <property type="evidence" value="ECO:0007669"/>
    <property type="project" value="UniProtKB-SubCell"/>
</dbReference>
<dbReference type="AlphaFoldDB" id="A0AA94HTR1"/>
<evidence type="ECO:0000256" key="8">
    <source>
        <dbReference type="ARBA" id="ARBA00022741"/>
    </source>
</evidence>
<evidence type="ECO:0000256" key="13">
    <source>
        <dbReference type="SAM" id="Coils"/>
    </source>
</evidence>
<dbReference type="InterPro" id="IPR029151">
    <property type="entry name" value="Sensor-like_sf"/>
</dbReference>
<dbReference type="PROSITE" id="PS50109">
    <property type="entry name" value="HIS_KIN"/>
    <property type="match status" value="1"/>
</dbReference>
<dbReference type="SUPFAM" id="SSF55874">
    <property type="entry name" value="ATPase domain of HSP90 chaperone/DNA topoisomerase II/histidine kinase"/>
    <property type="match status" value="1"/>
</dbReference>
<comment type="subcellular location">
    <subcellularLocation>
        <location evidence="2">Cell membrane</location>
        <topology evidence="2">Multi-pass membrane protein</topology>
    </subcellularLocation>
</comment>
<dbReference type="GO" id="GO:0005524">
    <property type="term" value="F:ATP binding"/>
    <property type="evidence" value="ECO:0007669"/>
    <property type="project" value="UniProtKB-KW"/>
</dbReference>
<gene>
    <name evidence="17" type="ORF">SAMN02910291_01971</name>
</gene>
<reference evidence="18" key="1">
    <citation type="submission" date="2016-11" db="EMBL/GenBank/DDBJ databases">
        <authorList>
            <person name="Jaros S."/>
            <person name="Januszkiewicz K."/>
            <person name="Wedrychowicz H."/>
        </authorList>
    </citation>
    <scope>NUCLEOTIDE SEQUENCE [LARGE SCALE GENOMIC DNA]</scope>
    <source>
        <strain evidence="18">DSM 7057</strain>
    </source>
</reference>
<evidence type="ECO:0000313" key="17">
    <source>
        <dbReference type="EMBL" id="SFW58751.1"/>
    </source>
</evidence>